<dbReference type="PROSITE" id="PS50940">
    <property type="entry name" value="CHIT_BIND_II"/>
    <property type="match status" value="1"/>
</dbReference>
<feature type="region of interest" description="Disordered" evidence="6">
    <location>
        <begin position="400"/>
        <end position="461"/>
    </location>
</feature>
<dbReference type="GO" id="GO:0005576">
    <property type="term" value="C:extracellular region"/>
    <property type="evidence" value="ECO:0007669"/>
    <property type="project" value="InterPro"/>
</dbReference>
<feature type="compositionally biased region" description="Polar residues" evidence="6">
    <location>
        <begin position="193"/>
        <end position="206"/>
    </location>
</feature>
<feature type="compositionally biased region" description="Low complexity" evidence="6">
    <location>
        <begin position="346"/>
        <end position="363"/>
    </location>
</feature>
<evidence type="ECO:0000256" key="6">
    <source>
        <dbReference type="SAM" id="MobiDB-lite"/>
    </source>
</evidence>
<dbReference type="SUPFAM" id="SSF57625">
    <property type="entry name" value="Invertebrate chitin-binding proteins"/>
    <property type="match status" value="1"/>
</dbReference>
<dbReference type="OrthoDB" id="6371962at2759"/>
<reference evidence="8" key="1">
    <citation type="submission" date="2020-11" db="EMBL/GenBank/DDBJ databases">
        <authorList>
            <person name="Tran Van P."/>
        </authorList>
    </citation>
    <scope>NUCLEOTIDE SEQUENCE</scope>
</reference>
<dbReference type="SMART" id="SM00494">
    <property type="entry name" value="ChtBD2"/>
    <property type="match status" value="1"/>
</dbReference>
<accession>A0A7R8WBC1</accession>
<dbReference type="InterPro" id="IPR002557">
    <property type="entry name" value="Chitin-bd_dom"/>
</dbReference>
<feature type="compositionally biased region" description="Low complexity" evidence="6">
    <location>
        <begin position="248"/>
        <end position="264"/>
    </location>
</feature>
<protein>
    <submittedName>
        <fullName evidence="8">Uncharacterized protein</fullName>
    </submittedName>
</protein>
<keyword evidence="2 7" id="KW-0732">Signal</keyword>
<feature type="compositionally biased region" description="Polar residues" evidence="6">
    <location>
        <begin position="171"/>
        <end position="183"/>
    </location>
</feature>
<feature type="region of interest" description="Disordered" evidence="6">
    <location>
        <begin position="155"/>
        <end position="379"/>
    </location>
</feature>
<feature type="compositionally biased region" description="Low complexity" evidence="6">
    <location>
        <begin position="224"/>
        <end position="239"/>
    </location>
</feature>
<dbReference type="PANTHER" id="PTHR23301">
    <property type="entry name" value="CHITIN BINDING PERITROPHIN-A"/>
    <property type="match status" value="1"/>
</dbReference>
<dbReference type="Pfam" id="PF01607">
    <property type="entry name" value="CBM_14"/>
    <property type="match status" value="1"/>
</dbReference>
<evidence type="ECO:0000313" key="8">
    <source>
        <dbReference type="EMBL" id="CAD7225684.1"/>
    </source>
</evidence>
<feature type="signal peptide" evidence="7">
    <location>
        <begin position="1"/>
        <end position="21"/>
    </location>
</feature>
<evidence type="ECO:0000256" key="5">
    <source>
        <dbReference type="ARBA" id="ARBA00023180"/>
    </source>
</evidence>
<keyword evidence="5" id="KW-0325">Glycoprotein</keyword>
<evidence type="ECO:0000256" key="2">
    <source>
        <dbReference type="ARBA" id="ARBA00022729"/>
    </source>
</evidence>
<dbReference type="EMBL" id="OB660634">
    <property type="protein sequence ID" value="CAD7225684.1"/>
    <property type="molecule type" value="Genomic_DNA"/>
</dbReference>
<evidence type="ECO:0000256" key="1">
    <source>
        <dbReference type="ARBA" id="ARBA00022669"/>
    </source>
</evidence>
<evidence type="ECO:0000256" key="3">
    <source>
        <dbReference type="ARBA" id="ARBA00022737"/>
    </source>
</evidence>
<organism evidence="8">
    <name type="scientific">Cyprideis torosa</name>
    <dbReference type="NCBI Taxonomy" id="163714"/>
    <lineage>
        <taxon>Eukaryota</taxon>
        <taxon>Metazoa</taxon>
        <taxon>Ecdysozoa</taxon>
        <taxon>Arthropoda</taxon>
        <taxon>Crustacea</taxon>
        <taxon>Oligostraca</taxon>
        <taxon>Ostracoda</taxon>
        <taxon>Podocopa</taxon>
        <taxon>Podocopida</taxon>
        <taxon>Cytherocopina</taxon>
        <taxon>Cytheroidea</taxon>
        <taxon>Cytherideidae</taxon>
        <taxon>Cyprideis</taxon>
    </lineage>
</organism>
<feature type="compositionally biased region" description="Polar residues" evidence="6">
    <location>
        <begin position="422"/>
        <end position="461"/>
    </location>
</feature>
<keyword evidence="3" id="KW-0677">Repeat</keyword>
<feature type="chain" id="PRO_5043647020" evidence="7">
    <location>
        <begin position="22"/>
        <end position="475"/>
    </location>
</feature>
<dbReference type="PANTHER" id="PTHR23301:SF0">
    <property type="entry name" value="CHITIN-BINDING TYPE-2 DOMAIN-CONTAINING PROTEIN-RELATED"/>
    <property type="match status" value="1"/>
</dbReference>
<evidence type="ECO:0000256" key="7">
    <source>
        <dbReference type="SAM" id="SignalP"/>
    </source>
</evidence>
<keyword evidence="4" id="KW-1015">Disulfide bond</keyword>
<dbReference type="InterPro" id="IPR051940">
    <property type="entry name" value="Chitin_bind-dev_reg"/>
</dbReference>
<feature type="compositionally biased region" description="Polar residues" evidence="6">
    <location>
        <begin position="297"/>
        <end position="306"/>
    </location>
</feature>
<dbReference type="InterPro" id="IPR036508">
    <property type="entry name" value="Chitin-bd_dom_sf"/>
</dbReference>
<name>A0A7R8WBC1_9CRUS</name>
<dbReference type="AlphaFoldDB" id="A0A7R8WBC1"/>
<proteinExistence type="predicted"/>
<keyword evidence="1" id="KW-0147">Chitin-binding</keyword>
<gene>
    <name evidence="8" type="ORF">CTOB1V02_LOCUS3616</name>
</gene>
<dbReference type="GO" id="GO:0008061">
    <property type="term" value="F:chitin binding"/>
    <property type="evidence" value="ECO:0007669"/>
    <property type="project" value="UniProtKB-KW"/>
</dbReference>
<dbReference type="Gene3D" id="2.170.140.10">
    <property type="entry name" value="Chitin binding domain"/>
    <property type="match status" value="1"/>
</dbReference>
<sequence length="475" mass="50393">MMFAMVKCLLPTALLWGWVSPAPLVQHFIFPLCHPNEYGTKYPDPSNCEFYVECLQGTPIRRPCPAGLHFNSVLSVCDWPYHANCFQNVYAAPGTVAQSQNPPSSPANNFGMFSYPTNYGNEVVRILSPSIPTRTDNVHQPIDTANPSVLYSDTKPTFHAPTIHHGPTDAKLTSGTPDRQGTSMVRPVHRIDNNPQDGKPTTTIPVSFTIPDVKPSNPSPDSPTKPSIPTTTSIHTSTSNKPSNSPDTDTNTQSTIPTTTILHTSASDKPSNSPDTDTNTQPTIPTTTSLHTSTSDKLANSIQDTKPSVPAKPQAAEDPKRGCSVTTQTMGGVIPTDAIPTVTDNSTPHHSTPTAKPTTPTSTILRNPAIAKPSVSVPTGYQKYSDAKSKITGGELSLAIPDTSAGPVEGTLDASGKAKSSAPAQKTSGTVSNHELEVPSSSNPANTISEISSGKTDQQTQNRVIVNDKTSSVTI</sequence>
<evidence type="ECO:0000256" key="4">
    <source>
        <dbReference type="ARBA" id="ARBA00023157"/>
    </source>
</evidence>
<feature type="compositionally biased region" description="Low complexity" evidence="6">
    <location>
        <begin position="274"/>
        <end position="296"/>
    </location>
</feature>